<comment type="function">
    <text evidence="8">Subunit of the oligosaccharyl transferase (OST) complex that catalyzes the initial transfer of a defined glycan (Glc(3)Man(9)GlcNAc(2) in eukaryotes) from the lipid carrier dolichol-pyrophosphate to an asparagine residue within an Asn-X-Ser/Thr consensus motif in nascent polypeptide chains, the first step in protein N-glycosylation. N-glycosylation occurs cotranslationally and the complex associates with the Sec61 complex at the channel-forming translocon complex that mediates protein translocation across the endoplasmic reticulum (ER).</text>
</comment>
<dbReference type="PANTHER" id="PTHR10830">
    <property type="entry name" value="DOLICHYL-DIPHOSPHOOLIGOSACCHARIDE--PROTEIN GLYCOSYLTRANSFERASE 48 KDA SUBUNIT"/>
    <property type="match status" value="1"/>
</dbReference>
<evidence type="ECO:0000256" key="1">
    <source>
        <dbReference type="ARBA" id="ARBA00004479"/>
    </source>
</evidence>
<dbReference type="PANTHER" id="PTHR10830:SF0">
    <property type="entry name" value="DOLICHYL-DIPHOSPHOOLIGOSACCHARIDE--PROTEIN GLYCOSYLTRANSFERASE 48 KDA SUBUNIT"/>
    <property type="match status" value="1"/>
</dbReference>
<keyword evidence="6 8" id="KW-1133">Transmembrane helix</keyword>
<dbReference type="UniPathway" id="UPA00378"/>
<dbReference type="STRING" id="1754190.A0A1Y1ZEX2"/>
<evidence type="ECO:0000259" key="9">
    <source>
        <dbReference type="Pfam" id="PF03345"/>
    </source>
</evidence>
<keyword evidence="4 8" id="KW-0812">Transmembrane</keyword>
<name>A0A1Y1ZEX2_9FUNG</name>
<comment type="caution">
    <text evidence="11">The sequence shown here is derived from an EMBL/GenBank/DDBJ whole genome shotgun (WGS) entry which is preliminary data.</text>
</comment>
<dbReference type="InterPro" id="IPR055459">
    <property type="entry name" value="OST48_MD"/>
</dbReference>
<dbReference type="Pfam" id="PF23358">
    <property type="entry name" value="OST48_MD"/>
    <property type="match status" value="1"/>
</dbReference>
<reference evidence="11 12" key="1">
    <citation type="submission" date="2016-08" db="EMBL/GenBank/DDBJ databases">
        <title>A Parts List for Fungal Cellulosomes Revealed by Comparative Genomics.</title>
        <authorList>
            <consortium name="DOE Joint Genome Institute"/>
            <person name="Haitjema C.H."/>
            <person name="Gilmore S.P."/>
            <person name="Henske J.K."/>
            <person name="Solomon K.V."/>
            <person name="De Groot R."/>
            <person name="Kuo A."/>
            <person name="Mondo S.J."/>
            <person name="Salamov A.A."/>
            <person name="Labutti K."/>
            <person name="Zhao Z."/>
            <person name="Chiniquy J."/>
            <person name="Barry K."/>
            <person name="Brewer H.M."/>
            <person name="Purvine S.O."/>
            <person name="Wright A.T."/>
            <person name="Boxma B."/>
            <person name="Van Alen T."/>
            <person name="Hackstein J.H."/>
            <person name="Baker S.E."/>
            <person name="Grigoriev I.V."/>
            <person name="O'Malley M.A."/>
        </authorList>
    </citation>
    <scope>NUCLEOTIDE SEQUENCE [LARGE SCALE GENOMIC DNA]</scope>
    <source>
        <strain evidence="11 12">G1</strain>
    </source>
</reference>
<evidence type="ECO:0000256" key="5">
    <source>
        <dbReference type="ARBA" id="ARBA00022824"/>
    </source>
</evidence>
<feature type="transmembrane region" description="Helical" evidence="8">
    <location>
        <begin position="404"/>
        <end position="426"/>
    </location>
</feature>
<dbReference type="Proteomes" id="UP000193920">
    <property type="component" value="Unassembled WGS sequence"/>
</dbReference>
<accession>A0A1Y1ZEX2</accession>
<dbReference type="GO" id="GO:0008250">
    <property type="term" value="C:oligosaccharyltransferase complex"/>
    <property type="evidence" value="ECO:0007669"/>
    <property type="project" value="TreeGrafter"/>
</dbReference>
<dbReference type="Pfam" id="PF03345">
    <property type="entry name" value="OST48_N"/>
    <property type="match status" value="1"/>
</dbReference>
<feature type="signal peptide" evidence="8">
    <location>
        <begin position="1"/>
        <end position="19"/>
    </location>
</feature>
<protein>
    <recommendedName>
        <fullName evidence="8">Dolichyl-diphosphooligosaccharide--protein glycosyltransferase subunit WBP1</fullName>
        <shortName evidence="8">Oligosaccharyl transferase subunit WBP1</shortName>
    </recommendedName>
</protein>
<comment type="subunit">
    <text evidence="8">Component of the oligosaccharyltransferase (OST) complex.</text>
</comment>
<dbReference type="EMBL" id="MCOG01000423">
    <property type="protein sequence ID" value="ORY08375.1"/>
    <property type="molecule type" value="Genomic_DNA"/>
</dbReference>
<keyword evidence="7 8" id="KW-0472">Membrane</keyword>
<evidence type="ECO:0000313" key="12">
    <source>
        <dbReference type="Proteomes" id="UP000193920"/>
    </source>
</evidence>
<dbReference type="GO" id="GO:0018279">
    <property type="term" value="P:protein N-linked glycosylation via asparagine"/>
    <property type="evidence" value="ECO:0007669"/>
    <property type="project" value="UniProtKB-UniRule"/>
</dbReference>
<dbReference type="AlphaFoldDB" id="A0A1Y1ZEX2"/>
<evidence type="ECO:0000259" key="10">
    <source>
        <dbReference type="Pfam" id="PF23358"/>
    </source>
</evidence>
<evidence type="ECO:0000256" key="2">
    <source>
        <dbReference type="ARBA" id="ARBA00004922"/>
    </source>
</evidence>
<evidence type="ECO:0000256" key="4">
    <source>
        <dbReference type="ARBA" id="ARBA00022692"/>
    </source>
</evidence>
<keyword evidence="12" id="KW-1185">Reference proteome</keyword>
<feature type="domain" description="OST48 middle" evidence="10">
    <location>
        <begin position="285"/>
        <end position="427"/>
    </location>
</feature>
<dbReference type="OrthoDB" id="29105at2759"/>
<dbReference type="InterPro" id="IPR055457">
    <property type="entry name" value="OST48_N"/>
</dbReference>
<evidence type="ECO:0000256" key="6">
    <source>
        <dbReference type="ARBA" id="ARBA00022989"/>
    </source>
</evidence>
<evidence type="ECO:0000256" key="3">
    <source>
        <dbReference type="ARBA" id="ARBA00008743"/>
    </source>
</evidence>
<evidence type="ECO:0000256" key="7">
    <source>
        <dbReference type="ARBA" id="ARBA00023136"/>
    </source>
</evidence>
<sequence length="449" mass="51123">MKTLCLFTLILQFAFLIFAKSNSLKGDRILVILDKLEEKKNYSIFFKSLEDRGFDLTYVSATDEKNLEIIKYEESLYDHLILLAPETHYYENDVNAKQFINFIDKGGNILLTANENTGNAIEDLLYEFGATVDESGFNVIDNFAHNGTTPNVLAIEELDYPISLDKLEAPVLYSGTAIKSNGKNPYAKPVLVAGPAAYSWDETAVTKAPLVTGNNIILVHTLQAINNSRIVMTGSNKMFTDKFIESPVKLNDKTYDKSGNLDFITNITKWNFQEKKVLKVISSKHHKINETERPEYYTIKNEIHYEIEISEYNDGQWQPFNATDVQLELIMLDPYIRTTLKQMPPTNPTSSTFAIDLMVPDHCGVFTFKVDYRRYGLSWLLESDVIAIHPLHYNEFPRFLVQGLPYYFGAFSMLGGFILVTLLALYHEDKKNPTTASDTKEATLKKKTN</sequence>
<proteinExistence type="inferred from homology"/>
<comment type="similarity">
    <text evidence="3 8">Belongs to the DDOST 48 kDa subunit family.</text>
</comment>
<feature type="domain" description="OST48 N-terminal" evidence="9">
    <location>
        <begin position="28"/>
        <end position="270"/>
    </location>
</feature>
<evidence type="ECO:0000313" key="11">
    <source>
        <dbReference type="EMBL" id="ORY08375.1"/>
    </source>
</evidence>
<keyword evidence="8" id="KW-0732">Signal</keyword>
<comment type="subcellular location">
    <subcellularLocation>
        <location evidence="8">Endoplasmic reticulum membrane</location>
        <topology evidence="8">Single-pass type I membrane protein</topology>
    </subcellularLocation>
    <subcellularLocation>
        <location evidence="1">Membrane</location>
        <topology evidence="1">Single-pass type I membrane protein</topology>
    </subcellularLocation>
</comment>
<dbReference type="InterPro" id="IPR005013">
    <property type="entry name" value="DDOST_48_kDa_subunit"/>
</dbReference>
<comment type="pathway">
    <text evidence="2 8">Protein modification; protein glycosylation.</text>
</comment>
<gene>
    <name evidence="11" type="ORF">LY90DRAFT_709091</name>
</gene>
<keyword evidence="5 8" id="KW-0256">Endoplasmic reticulum</keyword>
<evidence type="ECO:0000256" key="8">
    <source>
        <dbReference type="RuleBase" id="RU361142"/>
    </source>
</evidence>
<feature type="chain" id="PRO_5011815199" description="Dolichyl-diphosphooligosaccharide--protein glycosyltransferase subunit WBP1" evidence="8">
    <location>
        <begin position="20"/>
        <end position="449"/>
    </location>
</feature>
<organism evidence="11 12">
    <name type="scientific">Neocallimastix californiae</name>
    <dbReference type="NCBI Taxonomy" id="1754190"/>
    <lineage>
        <taxon>Eukaryota</taxon>
        <taxon>Fungi</taxon>
        <taxon>Fungi incertae sedis</taxon>
        <taxon>Chytridiomycota</taxon>
        <taxon>Chytridiomycota incertae sedis</taxon>
        <taxon>Neocallimastigomycetes</taxon>
        <taxon>Neocallimastigales</taxon>
        <taxon>Neocallimastigaceae</taxon>
        <taxon>Neocallimastix</taxon>
    </lineage>
</organism>